<sequence>MSDQPLPKKPGPKPKPTPTIPTHLADHVLMRLPPHVLNSITGYKNLTSLQFPLSPSSPPSFTPHITSASEFPHSYPRLRAARQSPHEKLSMQFQQLDHLLKSWEFDSLGEFLALLFYNHRQRDGPDPRGASHTQAVSQFLHGQTQLKISEFIQLIYEHPSANPKYNSEKKAEQELALHPSASLPPKNFFYAGPCLFTWAVHTVARQCNRQMLSLTKHDSKDPTDALSLRASSNGRSKYSRTISWDDISSFSFDTLEGRYKSKAAVAYSTAHKALTSMTDASLKILRKSIQESLSRDEGTGWCVVLDNVQEFGRAYEFGIGRDHVLLVGTYATAVRLYDCAPGAWRLQPYIKQVIKNKRSSMTVVSLIADIDWDHIGLVSVAHIIRTNDAREIETKGMIDALEDFDSQMGLSPEVAKENITWVRGDEWWHTRKTMLDHIAENHQGPATSSDPSTLSRSYNRAEFKIPSNVKNCDFYPTVNSMTKVFEAQVLDCWRVHYNCSEIREHMKKLKSEKRLPSLDELFLIGEVIYDNPDNLKFSNGSPWTQRPIKSSPTSDNVAPNSSNDNHNIPELDAPTAYFEGDDFTGDQMAYPIPEGDIGRAFEILKVWIIHFAGGSHPNYVLYLLDIYCLIRYESSQDLKNALLNNWLVNLTGELGKWIEGDLMQEHFNRWVEDMISKHGGSFNDPFYRSIISPNVHHFLRLKESIIAAYGLERRSLTHTSAKLDAEMRNLLLLYKQEELHLFRIGRSLGHAAKNSFEAGYNVLDGGKLKEYLDRSRERADLLSRVLPSQESSQPVFEGTLVPDPPLHIHTSLPNPSLSASFQPDLNADDADELNIPNPIILSGSISHADSDDGSQQSSAPEDDDYKSSSDSSYRSNASDTSTEKLESWEDIEYVKQYSGSDDAIHVVGSDGELMLQYDMDSEKKRR</sequence>
<feature type="domain" description="DUF6589" evidence="2">
    <location>
        <begin position="426"/>
        <end position="718"/>
    </location>
</feature>
<evidence type="ECO:0000259" key="2">
    <source>
        <dbReference type="Pfam" id="PF20231"/>
    </source>
</evidence>
<feature type="compositionally biased region" description="Polar residues" evidence="1">
    <location>
        <begin position="540"/>
        <end position="566"/>
    </location>
</feature>
<feature type="region of interest" description="Disordered" evidence="1">
    <location>
        <begin position="786"/>
        <end position="888"/>
    </location>
</feature>
<protein>
    <recommendedName>
        <fullName evidence="2">DUF6589 domain-containing protein</fullName>
    </recommendedName>
</protein>
<dbReference type="InterPro" id="IPR046496">
    <property type="entry name" value="DUF6589"/>
</dbReference>
<dbReference type="AlphaFoldDB" id="A0A4S8LVS8"/>
<feature type="compositionally biased region" description="Low complexity" evidence="1">
    <location>
        <begin position="868"/>
        <end position="880"/>
    </location>
</feature>
<feature type="region of interest" description="Disordered" evidence="1">
    <location>
        <begin position="540"/>
        <end position="569"/>
    </location>
</feature>
<feature type="region of interest" description="Disordered" evidence="1">
    <location>
        <begin position="1"/>
        <end position="20"/>
    </location>
</feature>
<feature type="compositionally biased region" description="Polar residues" evidence="1">
    <location>
        <begin position="811"/>
        <end position="823"/>
    </location>
</feature>
<evidence type="ECO:0000256" key="1">
    <source>
        <dbReference type="SAM" id="MobiDB-lite"/>
    </source>
</evidence>
<evidence type="ECO:0000313" key="3">
    <source>
        <dbReference type="EMBL" id="THU93168.1"/>
    </source>
</evidence>
<reference evidence="3 4" key="1">
    <citation type="journal article" date="2019" name="Nat. Ecol. Evol.">
        <title>Megaphylogeny resolves global patterns of mushroom evolution.</title>
        <authorList>
            <person name="Varga T."/>
            <person name="Krizsan K."/>
            <person name="Foldi C."/>
            <person name="Dima B."/>
            <person name="Sanchez-Garcia M."/>
            <person name="Sanchez-Ramirez S."/>
            <person name="Szollosi G.J."/>
            <person name="Szarkandi J.G."/>
            <person name="Papp V."/>
            <person name="Albert L."/>
            <person name="Andreopoulos W."/>
            <person name="Angelini C."/>
            <person name="Antonin V."/>
            <person name="Barry K.W."/>
            <person name="Bougher N.L."/>
            <person name="Buchanan P."/>
            <person name="Buyck B."/>
            <person name="Bense V."/>
            <person name="Catcheside P."/>
            <person name="Chovatia M."/>
            <person name="Cooper J."/>
            <person name="Damon W."/>
            <person name="Desjardin D."/>
            <person name="Finy P."/>
            <person name="Geml J."/>
            <person name="Haridas S."/>
            <person name="Hughes K."/>
            <person name="Justo A."/>
            <person name="Karasinski D."/>
            <person name="Kautmanova I."/>
            <person name="Kiss B."/>
            <person name="Kocsube S."/>
            <person name="Kotiranta H."/>
            <person name="LaButti K.M."/>
            <person name="Lechner B.E."/>
            <person name="Liimatainen K."/>
            <person name="Lipzen A."/>
            <person name="Lukacs Z."/>
            <person name="Mihaltcheva S."/>
            <person name="Morgado L.N."/>
            <person name="Niskanen T."/>
            <person name="Noordeloos M.E."/>
            <person name="Ohm R.A."/>
            <person name="Ortiz-Santana B."/>
            <person name="Ovrebo C."/>
            <person name="Racz N."/>
            <person name="Riley R."/>
            <person name="Savchenko A."/>
            <person name="Shiryaev A."/>
            <person name="Soop K."/>
            <person name="Spirin V."/>
            <person name="Szebenyi C."/>
            <person name="Tomsovsky M."/>
            <person name="Tulloss R.E."/>
            <person name="Uehling J."/>
            <person name="Grigoriev I.V."/>
            <person name="Vagvolgyi C."/>
            <person name="Papp T."/>
            <person name="Martin F.M."/>
            <person name="Miettinen O."/>
            <person name="Hibbett D.S."/>
            <person name="Nagy L.G."/>
        </authorList>
    </citation>
    <scope>NUCLEOTIDE SEQUENCE [LARGE SCALE GENOMIC DNA]</scope>
    <source>
        <strain evidence="3 4">CBS 962.96</strain>
    </source>
</reference>
<name>A0A4S8LVS8_DENBC</name>
<gene>
    <name evidence="3" type="ORF">K435DRAFT_861741</name>
</gene>
<dbReference type="Proteomes" id="UP000297245">
    <property type="component" value="Unassembled WGS sequence"/>
</dbReference>
<dbReference type="Pfam" id="PF20231">
    <property type="entry name" value="DUF6589"/>
    <property type="match status" value="1"/>
</dbReference>
<organism evidence="3 4">
    <name type="scientific">Dendrothele bispora (strain CBS 962.96)</name>
    <dbReference type="NCBI Taxonomy" id="1314807"/>
    <lineage>
        <taxon>Eukaryota</taxon>
        <taxon>Fungi</taxon>
        <taxon>Dikarya</taxon>
        <taxon>Basidiomycota</taxon>
        <taxon>Agaricomycotina</taxon>
        <taxon>Agaricomycetes</taxon>
        <taxon>Agaricomycetidae</taxon>
        <taxon>Agaricales</taxon>
        <taxon>Agaricales incertae sedis</taxon>
        <taxon>Dendrothele</taxon>
    </lineage>
</organism>
<keyword evidence="4" id="KW-1185">Reference proteome</keyword>
<accession>A0A4S8LVS8</accession>
<dbReference type="EMBL" id="ML179256">
    <property type="protein sequence ID" value="THU93168.1"/>
    <property type="molecule type" value="Genomic_DNA"/>
</dbReference>
<feature type="compositionally biased region" description="Pro residues" evidence="1">
    <location>
        <begin position="7"/>
        <end position="19"/>
    </location>
</feature>
<dbReference type="OrthoDB" id="3065031at2759"/>
<proteinExistence type="predicted"/>
<evidence type="ECO:0000313" key="4">
    <source>
        <dbReference type="Proteomes" id="UP000297245"/>
    </source>
</evidence>